<organism evidence="2 3">
    <name type="scientific">Flavobacterium cheongpyeongense</name>
    <dbReference type="NCBI Taxonomy" id="2212651"/>
    <lineage>
        <taxon>Bacteria</taxon>
        <taxon>Pseudomonadati</taxon>
        <taxon>Bacteroidota</taxon>
        <taxon>Flavobacteriia</taxon>
        <taxon>Flavobacteriales</taxon>
        <taxon>Flavobacteriaceae</taxon>
        <taxon>Flavobacterium</taxon>
    </lineage>
</organism>
<evidence type="ECO:0000313" key="3">
    <source>
        <dbReference type="Proteomes" id="UP000247903"/>
    </source>
</evidence>
<dbReference type="AlphaFoldDB" id="A0A2V4BRS0"/>
<protein>
    <recommendedName>
        <fullName evidence="1">Transposase InsH N-terminal domain-containing protein</fullName>
    </recommendedName>
</protein>
<dbReference type="Pfam" id="PF05598">
    <property type="entry name" value="DUF772"/>
    <property type="match status" value="1"/>
</dbReference>
<dbReference type="Proteomes" id="UP000247903">
    <property type="component" value="Unassembled WGS sequence"/>
</dbReference>
<dbReference type="OrthoDB" id="9762730at2"/>
<dbReference type="InterPro" id="IPR008490">
    <property type="entry name" value="Transposase_InsH_N"/>
</dbReference>
<evidence type="ECO:0000259" key="1">
    <source>
        <dbReference type="Pfam" id="PF05598"/>
    </source>
</evidence>
<comment type="caution">
    <text evidence="2">The sequence shown here is derived from an EMBL/GenBank/DDBJ whole genome shotgun (WGS) entry which is preliminary data.</text>
</comment>
<evidence type="ECO:0000313" key="2">
    <source>
        <dbReference type="EMBL" id="PXY41786.1"/>
    </source>
</evidence>
<keyword evidence="3" id="KW-1185">Reference proteome</keyword>
<feature type="domain" description="Transposase InsH N-terminal" evidence="1">
    <location>
        <begin position="2"/>
        <end position="55"/>
    </location>
</feature>
<reference evidence="2 3" key="1">
    <citation type="submission" date="2018-05" db="EMBL/GenBank/DDBJ databases">
        <title>Flavobacterium sp. strain IMCC34759, incomplete genome.</title>
        <authorList>
            <person name="Joung Y."/>
            <person name="Cho J."/>
        </authorList>
    </citation>
    <scope>NUCLEOTIDE SEQUENCE [LARGE SCALE GENOMIC DNA]</scope>
    <source>
        <strain evidence="2 3">IMCC34759</strain>
    </source>
</reference>
<accession>A0A2V4BRS0</accession>
<name>A0A2V4BRS0_9FLAO</name>
<proteinExistence type="predicted"/>
<dbReference type="EMBL" id="QJHK01000003">
    <property type="protein sequence ID" value="PXY41786.1"/>
    <property type="molecule type" value="Genomic_DNA"/>
</dbReference>
<sequence>MIIDSLIIRYLCDLDDRKTVRQITENVYMQYFLGYSSFSDELPFEASIFVWFRKRLGLEQINIINERIAKIKAKLEKSTILHRSGF</sequence>
<gene>
    <name evidence="2" type="ORF">DMB65_04250</name>
</gene>